<protein>
    <submittedName>
        <fullName evidence="2">Uncharacterized protein</fullName>
    </submittedName>
</protein>
<dbReference type="EMBL" id="FQWQ01000005">
    <property type="protein sequence ID" value="SHH91199.1"/>
    <property type="molecule type" value="Genomic_DNA"/>
</dbReference>
<dbReference type="RefSeq" id="WP_073142053.1">
    <property type="nucleotide sequence ID" value="NZ_FQWQ01000005.1"/>
</dbReference>
<sequence length="240" mass="26337">MPNPKSGPQKNHNTKKDKKPDDFSWPGTDRVVGKAQHIIGAAVNILEEEIAAGILAAKNIEKKLIDVNKVRSDPNELMGRIRRDSHELLDLFLDAFTSMTQQMNAVVDAVKKENGQSATPEKPDEPKTKPAADVLVLKPEQPVKPGKMVSMTLSLQDDGTEKPATIVFRKTDLIGPGHEKIGLRAITITPGTLLLKANEQKDVSITVKVPRKAKAGRYNAFLSDINNRELCILVAIEVIE</sequence>
<keyword evidence="3" id="KW-1185">Reference proteome</keyword>
<gene>
    <name evidence="2" type="ORF">SAMN04488109_6035</name>
</gene>
<feature type="compositionally biased region" description="Polar residues" evidence="1">
    <location>
        <begin position="1"/>
        <end position="11"/>
    </location>
</feature>
<organism evidence="2 3">
    <name type="scientific">Chryseolinea serpens</name>
    <dbReference type="NCBI Taxonomy" id="947013"/>
    <lineage>
        <taxon>Bacteria</taxon>
        <taxon>Pseudomonadati</taxon>
        <taxon>Bacteroidota</taxon>
        <taxon>Cytophagia</taxon>
        <taxon>Cytophagales</taxon>
        <taxon>Fulvivirgaceae</taxon>
        <taxon>Chryseolinea</taxon>
    </lineage>
</organism>
<evidence type="ECO:0000313" key="3">
    <source>
        <dbReference type="Proteomes" id="UP000184212"/>
    </source>
</evidence>
<evidence type="ECO:0000256" key="1">
    <source>
        <dbReference type="SAM" id="MobiDB-lite"/>
    </source>
</evidence>
<reference evidence="2 3" key="1">
    <citation type="submission" date="2016-11" db="EMBL/GenBank/DDBJ databases">
        <authorList>
            <person name="Jaros S."/>
            <person name="Januszkiewicz K."/>
            <person name="Wedrychowicz H."/>
        </authorList>
    </citation>
    <scope>NUCLEOTIDE SEQUENCE [LARGE SCALE GENOMIC DNA]</scope>
    <source>
        <strain evidence="2 3">DSM 24574</strain>
    </source>
</reference>
<dbReference type="STRING" id="947013.SAMN04488109_6035"/>
<accession>A0A1M5WUC9</accession>
<name>A0A1M5WUC9_9BACT</name>
<feature type="region of interest" description="Disordered" evidence="1">
    <location>
        <begin position="1"/>
        <end position="26"/>
    </location>
</feature>
<proteinExistence type="predicted"/>
<dbReference type="Proteomes" id="UP000184212">
    <property type="component" value="Unassembled WGS sequence"/>
</dbReference>
<evidence type="ECO:0000313" key="2">
    <source>
        <dbReference type="EMBL" id="SHH91199.1"/>
    </source>
</evidence>
<dbReference type="AlphaFoldDB" id="A0A1M5WUC9"/>
<dbReference type="OrthoDB" id="1496298at2"/>